<organism>
    <name type="scientific">Branchiostoma floridae</name>
    <name type="common">Florida lancelet</name>
    <name type="synonym">Amphioxus</name>
    <dbReference type="NCBI Taxonomy" id="7739"/>
    <lineage>
        <taxon>Eukaryota</taxon>
        <taxon>Metazoa</taxon>
        <taxon>Chordata</taxon>
        <taxon>Cephalochordata</taxon>
        <taxon>Leptocardii</taxon>
        <taxon>Amphioxiformes</taxon>
        <taxon>Branchiostomatidae</taxon>
        <taxon>Branchiostoma</taxon>
    </lineage>
</organism>
<gene>
    <name evidence="2" type="ORF">BRAFLDRAFT_124959</name>
</gene>
<protein>
    <submittedName>
        <fullName evidence="2">Uncharacterized protein</fullName>
    </submittedName>
</protein>
<evidence type="ECO:0000313" key="2">
    <source>
        <dbReference type="EMBL" id="EEN50491.1"/>
    </source>
</evidence>
<evidence type="ECO:0000256" key="1">
    <source>
        <dbReference type="SAM" id="SignalP"/>
    </source>
</evidence>
<dbReference type="EMBL" id="GG666602">
    <property type="protein sequence ID" value="EEN50491.1"/>
    <property type="molecule type" value="Genomic_DNA"/>
</dbReference>
<sequence length="130" mass="13945">MLHTSVTAVILLLLGCWTSVVLAADDASFDDPEVGHFSVSSIRGKKCLLLDIAARFHVQYEKNDNTTAEVSYAVPIDSVATAESSTRCSSRIETCPQEGPKSKDPFGGRGLRQSAVNIGYCTILGLPPRC</sequence>
<keyword evidence="1" id="KW-0732">Signal</keyword>
<name>C3ZA98_BRAFL</name>
<reference evidence="2" key="1">
    <citation type="journal article" date="2008" name="Nature">
        <title>The amphioxus genome and the evolution of the chordate karyotype.</title>
        <authorList>
            <consortium name="US DOE Joint Genome Institute (JGI-PGF)"/>
            <person name="Putnam N.H."/>
            <person name="Butts T."/>
            <person name="Ferrier D.E.K."/>
            <person name="Furlong R.F."/>
            <person name="Hellsten U."/>
            <person name="Kawashima T."/>
            <person name="Robinson-Rechavi M."/>
            <person name="Shoguchi E."/>
            <person name="Terry A."/>
            <person name="Yu J.-K."/>
            <person name="Benito-Gutierrez E.L."/>
            <person name="Dubchak I."/>
            <person name="Garcia-Fernandez J."/>
            <person name="Gibson-Brown J.J."/>
            <person name="Grigoriev I.V."/>
            <person name="Horton A.C."/>
            <person name="de Jong P.J."/>
            <person name="Jurka J."/>
            <person name="Kapitonov V.V."/>
            <person name="Kohara Y."/>
            <person name="Kuroki Y."/>
            <person name="Lindquist E."/>
            <person name="Lucas S."/>
            <person name="Osoegawa K."/>
            <person name="Pennacchio L.A."/>
            <person name="Salamov A.A."/>
            <person name="Satou Y."/>
            <person name="Sauka-Spengler T."/>
            <person name="Schmutz J."/>
            <person name="Shin-I T."/>
            <person name="Toyoda A."/>
            <person name="Bronner-Fraser M."/>
            <person name="Fujiyama A."/>
            <person name="Holland L.Z."/>
            <person name="Holland P.W.H."/>
            <person name="Satoh N."/>
            <person name="Rokhsar D.S."/>
        </authorList>
    </citation>
    <scope>NUCLEOTIDE SEQUENCE [LARGE SCALE GENOMIC DNA]</scope>
    <source>
        <strain evidence="2">S238N-H82</strain>
        <tissue evidence="2">Testes</tissue>
    </source>
</reference>
<feature type="signal peptide" evidence="1">
    <location>
        <begin position="1"/>
        <end position="23"/>
    </location>
</feature>
<dbReference type="InParanoid" id="C3ZA98"/>
<accession>C3ZA98</accession>
<feature type="chain" id="PRO_5002936591" evidence="1">
    <location>
        <begin position="24"/>
        <end position="130"/>
    </location>
</feature>
<dbReference type="AlphaFoldDB" id="C3ZA98"/>
<proteinExistence type="predicted"/>
<dbReference type="Gene3D" id="2.40.160.110">
    <property type="match status" value="1"/>
</dbReference>